<protein>
    <submittedName>
        <fullName evidence="1">HAD superfamily hydrolase</fullName>
    </submittedName>
</protein>
<dbReference type="GO" id="GO:0008962">
    <property type="term" value="F:phosphatidylglycerophosphatase activity"/>
    <property type="evidence" value="ECO:0007669"/>
    <property type="project" value="InterPro"/>
</dbReference>
<comment type="caution">
    <text evidence="1">The sequence shown here is derived from an EMBL/GenBank/DDBJ whole genome shotgun (WGS) entry which is preliminary data.</text>
</comment>
<evidence type="ECO:0000313" key="2">
    <source>
        <dbReference type="Proteomes" id="UP000051621"/>
    </source>
</evidence>
<keyword evidence="1" id="KW-0378">Hydrolase</keyword>
<organism evidence="1 2">
    <name type="scientific">Liquorilactobacillus capillatus DSM 19910</name>
    <dbReference type="NCBI Taxonomy" id="1423731"/>
    <lineage>
        <taxon>Bacteria</taxon>
        <taxon>Bacillati</taxon>
        <taxon>Bacillota</taxon>
        <taxon>Bacilli</taxon>
        <taxon>Lactobacillales</taxon>
        <taxon>Lactobacillaceae</taxon>
        <taxon>Liquorilactobacillus</taxon>
    </lineage>
</organism>
<dbReference type="Gene3D" id="3.40.50.1000">
    <property type="entry name" value="HAD superfamily/HAD-like"/>
    <property type="match status" value="1"/>
</dbReference>
<dbReference type="RefSeq" id="WP_057742146.1">
    <property type="nucleotide sequence ID" value="NZ_AZEF01000006.1"/>
</dbReference>
<dbReference type="InterPro" id="IPR006549">
    <property type="entry name" value="HAD-SF_hydro_IIIA"/>
</dbReference>
<dbReference type="STRING" id="1423731.FC81_GL000208"/>
<sequence>MFTRFKPTWMLESIYDLKPAELKKRGIKVVLTDLDNTLIAWNNPNGTAELKHWLEIMQEEAIPVVVVSNNSKKRVAQAVAPFKLLFISRALKPFSYGINKAKRELKLKNHDLILVGDQLVTDVAAAHAAGIRSVLVKPIIETDAWNTRINRFFERIIKKKLIKDKAISATWRHSLDD</sequence>
<dbReference type="SUPFAM" id="SSF56784">
    <property type="entry name" value="HAD-like"/>
    <property type="match status" value="1"/>
</dbReference>
<accession>A0A0R1M547</accession>
<dbReference type="CDD" id="cd16416">
    <property type="entry name" value="HAD_BsYqeG-like"/>
    <property type="match status" value="1"/>
</dbReference>
<dbReference type="InterPro" id="IPR010021">
    <property type="entry name" value="PGPP1/Gep4"/>
</dbReference>
<dbReference type="AlphaFoldDB" id="A0A0R1M547"/>
<dbReference type="OrthoDB" id="9787572at2"/>
<dbReference type="Proteomes" id="UP000051621">
    <property type="component" value="Unassembled WGS sequence"/>
</dbReference>
<keyword evidence="2" id="KW-1185">Reference proteome</keyword>
<dbReference type="NCBIfam" id="TIGR01668">
    <property type="entry name" value="YqeG_hyp_ppase"/>
    <property type="match status" value="1"/>
</dbReference>
<dbReference type="Pfam" id="PF13242">
    <property type="entry name" value="Hydrolase_like"/>
    <property type="match status" value="1"/>
</dbReference>
<dbReference type="PATRIC" id="fig|1423731.3.peg.213"/>
<reference evidence="1 2" key="1">
    <citation type="journal article" date="2015" name="Genome Announc.">
        <title>Expanding the biotechnology potential of lactobacilli through comparative genomics of 213 strains and associated genera.</title>
        <authorList>
            <person name="Sun Z."/>
            <person name="Harris H.M."/>
            <person name="McCann A."/>
            <person name="Guo C."/>
            <person name="Argimon S."/>
            <person name="Zhang W."/>
            <person name="Yang X."/>
            <person name="Jeffery I.B."/>
            <person name="Cooney J.C."/>
            <person name="Kagawa T.F."/>
            <person name="Liu W."/>
            <person name="Song Y."/>
            <person name="Salvetti E."/>
            <person name="Wrobel A."/>
            <person name="Rasinkangas P."/>
            <person name="Parkhill J."/>
            <person name="Rea M.C."/>
            <person name="O'Sullivan O."/>
            <person name="Ritari J."/>
            <person name="Douillard F.P."/>
            <person name="Paul Ross R."/>
            <person name="Yang R."/>
            <person name="Briner A.E."/>
            <person name="Felis G.E."/>
            <person name="de Vos W.M."/>
            <person name="Barrangou R."/>
            <person name="Klaenhammer T.R."/>
            <person name="Caufield P.W."/>
            <person name="Cui Y."/>
            <person name="Zhang H."/>
            <person name="O'Toole P.W."/>
        </authorList>
    </citation>
    <scope>NUCLEOTIDE SEQUENCE [LARGE SCALE GENOMIC DNA]</scope>
    <source>
        <strain evidence="1 2">DSM 19910</strain>
    </source>
</reference>
<gene>
    <name evidence="1" type="ORF">FC81_GL000208</name>
</gene>
<dbReference type="InterPro" id="IPR023214">
    <property type="entry name" value="HAD_sf"/>
</dbReference>
<proteinExistence type="predicted"/>
<dbReference type="EMBL" id="AZEF01000006">
    <property type="protein sequence ID" value="KRL03206.1"/>
    <property type="molecule type" value="Genomic_DNA"/>
</dbReference>
<evidence type="ECO:0000313" key="1">
    <source>
        <dbReference type="EMBL" id="KRL03206.1"/>
    </source>
</evidence>
<dbReference type="InterPro" id="IPR036412">
    <property type="entry name" value="HAD-like_sf"/>
</dbReference>
<name>A0A0R1M547_9LACO</name>
<dbReference type="NCBIfam" id="TIGR01662">
    <property type="entry name" value="HAD-SF-IIIA"/>
    <property type="match status" value="1"/>
</dbReference>